<feature type="compositionally biased region" description="Polar residues" evidence="3">
    <location>
        <begin position="831"/>
        <end position="852"/>
    </location>
</feature>
<evidence type="ECO:0000313" key="8">
    <source>
        <dbReference type="Proteomes" id="UP001301958"/>
    </source>
</evidence>
<dbReference type="SMART" id="SM00248">
    <property type="entry name" value="ANK"/>
    <property type="match status" value="5"/>
</dbReference>
<feature type="domain" description="DUF8212" evidence="6">
    <location>
        <begin position="226"/>
        <end position="259"/>
    </location>
</feature>
<keyword evidence="8" id="KW-1185">Reference proteome</keyword>
<proteinExistence type="predicted"/>
<gene>
    <name evidence="7" type="ORF">QBC38DRAFT_530960</name>
</gene>
<feature type="repeat" description="ANK" evidence="1">
    <location>
        <begin position="727"/>
        <end position="751"/>
    </location>
</feature>
<feature type="compositionally biased region" description="Basic and acidic residues" evidence="3">
    <location>
        <begin position="819"/>
        <end position="830"/>
    </location>
</feature>
<evidence type="ECO:0008006" key="9">
    <source>
        <dbReference type="Google" id="ProtNLM"/>
    </source>
</evidence>
<sequence length="971" mass="107665">MRLINTKTFKVEEFLEQETPPYAILSHTWAADEEEINFQDAQEGNITNPGVGSIKLRGSCRQAIKDGLNYVWIDTCCIDKRNLVELSEAINSMFRWYKRASFCYAYMADVPDNDTPREPASRFRSSRWFTRGWTLQELLAPKYVRFYDSSWNHLGNKGTMASILEEITGIPRQHLQGITRLHHASVAQRMAWTAKRNTKRPEDLAYCLLGIFGVSMPMIYGEGGNQAFLRLQEHIMRTTRDDSMLAWGLKDSNSPPLSDDVVGQATCRVMATTPANFIACKHIVSRQQPNTPSSSLKISGGSLGAFLPLVAVGPNKFIALLNCGPESNASQRVGMPLVKTDLGASNEYARPASANAVLYSTTESCPPPQPLYIKNDTGAHTVSLEWTQNFWLFDHDAFAELGLELTEVFPKSCWDQERAVAISADTPSDDAARQTLARFRQTDQTVTKEEVPDFLLLLGLKDTSSSTEAKFHYHLAICSRTTRLEEIAEKKEFVEKRGSKLAAASNGQIHIQVTLKAEHGNSIFIKPEKLSKPPPATVDLTVELKRLGLMVRLDDLRKETDGLKAEMGEVANSVQARDTRLKQLKEERETVEEKIRRLKKQRQKLVDREGYEAYRVKLLREREGAIIENIAHSRSQIQRTGKEFHQLFNDIPFMVPNPEDCSLLLRGAISGCVEMVAFCLNQKADKSLTDSDVKAAFTSASMDGFDSVVQQFLVRGVDVNITDPDGYGYTPLVSACMRGRTSVAEMLLKTGTANVNVQDKKGWTPLRWAVERGRVAIAELLLQANANVAIEAKDGLTPLSAAILLGKTEFISLLQDKGKERVPSVKDRGTTARSTSLLPVPTKSRQLGSNGEQLERSGAKSAPSSPSTSSLQDTKSNDLEQKMKGKGSGQLSPEVSTRPAKETSPTGSLLRPPPGRSPIRPSRSRSHSPDRYSAFVNPRATPPIPTVKRNSSQNRTGVVFDYKSASSPPFI</sequence>
<dbReference type="Pfam" id="PF12796">
    <property type="entry name" value="Ank_2"/>
    <property type="match status" value="1"/>
</dbReference>
<dbReference type="InterPro" id="IPR058525">
    <property type="entry name" value="DUF8212"/>
</dbReference>
<reference evidence="7" key="1">
    <citation type="journal article" date="2023" name="Mol. Phylogenet. Evol.">
        <title>Genome-scale phylogeny and comparative genomics of the fungal order Sordariales.</title>
        <authorList>
            <person name="Hensen N."/>
            <person name="Bonometti L."/>
            <person name="Westerberg I."/>
            <person name="Brannstrom I.O."/>
            <person name="Guillou S."/>
            <person name="Cros-Aarteil S."/>
            <person name="Calhoun S."/>
            <person name="Haridas S."/>
            <person name="Kuo A."/>
            <person name="Mondo S."/>
            <person name="Pangilinan J."/>
            <person name="Riley R."/>
            <person name="LaButti K."/>
            <person name="Andreopoulos B."/>
            <person name="Lipzen A."/>
            <person name="Chen C."/>
            <person name="Yan M."/>
            <person name="Daum C."/>
            <person name="Ng V."/>
            <person name="Clum A."/>
            <person name="Steindorff A."/>
            <person name="Ohm R.A."/>
            <person name="Martin F."/>
            <person name="Silar P."/>
            <person name="Natvig D.O."/>
            <person name="Lalanne C."/>
            <person name="Gautier V."/>
            <person name="Ament-Velasquez S.L."/>
            <person name="Kruys A."/>
            <person name="Hutchinson M.I."/>
            <person name="Powell A.J."/>
            <person name="Barry K."/>
            <person name="Miller A.N."/>
            <person name="Grigoriev I.V."/>
            <person name="Debuchy R."/>
            <person name="Gladieux P."/>
            <person name="Hiltunen Thoren M."/>
            <person name="Johannesson H."/>
        </authorList>
    </citation>
    <scope>NUCLEOTIDE SEQUENCE</scope>
    <source>
        <strain evidence="7">CBS 990.96</strain>
    </source>
</reference>
<evidence type="ECO:0000259" key="5">
    <source>
        <dbReference type="Pfam" id="PF06985"/>
    </source>
</evidence>
<protein>
    <recommendedName>
        <fullName evidence="9">Heterokaryon incompatibility domain-containing protein</fullName>
    </recommendedName>
</protein>
<feature type="repeat" description="ANK" evidence="1">
    <location>
        <begin position="761"/>
        <end position="793"/>
    </location>
</feature>
<reference evidence="7" key="2">
    <citation type="submission" date="2023-05" db="EMBL/GenBank/DDBJ databases">
        <authorList>
            <consortium name="Lawrence Berkeley National Laboratory"/>
            <person name="Steindorff A."/>
            <person name="Hensen N."/>
            <person name="Bonometti L."/>
            <person name="Westerberg I."/>
            <person name="Brannstrom I.O."/>
            <person name="Guillou S."/>
            <person name="Cros-Aarteil S."/>
            <person name="Calhoun S."/>
            <person name="Haridas S."/>
            <person name="Kuo A."/>
            <person name="Mondo S."/>
            <person name="Pangilinan J."/>
            <person name="Riley R."/>
            <person name="Labutti K."/>
            <person name="Andreopoulos B."/>
            <person name="Lipzen A."/>
            <person name="Chen C."/>
            <person name="Yanf M."/>
            <person name="Daum C."/>
            <person name="Ng V."/>
            <person name="Clum A."/>
            <person name="Ohm R."/>
            <person name="Martin F."/>
            <person name="Silar P."/>
            <person name="Natvig D."/>
            <person name="Lalanne C."/>
            <person name="Gautier V."/>
            <person name="Ament-Velasquez S.L."/>
            <person name="Kruys A."/>
            <person name="Hutchinson M.I."/>
            <person name="Powell A.J."/>
            <person name="Barry K."/>
            <person name="Miller A.N."/>
            <person name="Grigoriev I.V."/>
            <person name="Debuchy R."/>
            <person name="Gladieux P."/>
            <person name="Thoren M.H."/>
            <person name="Johannesson H."/>
        </authorList>
    </citation>
    <scope>NUCLEOTIDE SEQUENCE</scope>
    <source>
        <strain evidence="7">CBS 990.96</strain>
    </source>
</reference>
<keyword evidence="4" id="KW-0812">Transmembrane</keyword>
<dbReference type="PANTHER" id="PTHR10622">
    <property type="entry name" value="HET DOMAIN-CONTAINING PROTEIN"/>
    <property type="match status" value="1"/>
</dbReference>
<organism evidence="7 8">
    <name type="scientific">Podospora fimiseda</name>
    <dbReference type="NCBI Taxonomy" id="252190"/>
    <lineage>
        <taxon>Eukaryota</taxon>
        <taxon>Fungi</taxon>
        <taxon>Dikarya</taxon>
        <taxon>Ascomycota</taxon>
        <taxon>Pezizomycotina</taxon>
        <taxon>Sordariomycetes</taxon>
        <taxon>Sordariomycetidae</taxon>
        <taxon>Sordariales</taxon>
        <taxon>Podosporaceae</taxon>
        <taxon>Podospora</taxon>
    </lineage>
</organism>
<evidence type="ECO:0000256" key="2">
    <source>
        <dbReference type="SAM" id="Coils"/>
    </source>
</evidence>
<name>A0AAN7BKZ9_9PEZI</name>
<keyword evidence="4" id="KW-1133">Transmembrane helix</keyword>
<dbReference type="SUPFAM" id="SSF48403">
    <property type="entry name" value="Ankyrin repeat"/>
    <property type="match status" value="1"/>
</dbReference>
<dbReference type="PANTHER" id="PTHR10622:SF10">
    <property type="entry name" value="HET DOMAIN-CONTAINING PROTEIN"/>
    <property type="match status" value="1"/>
</dbReference>
<feature type="transmembrane region" description="Helical" evidence="4">
    <location>
        <begin position="204"/>
        <end position="221"/>
    </location>
</feature>
<accession>A0AAN7BKZ9</accession>
<dbReference type="InterPro" id="IPR010730">
    <property type="entry name" value="HET"/>
</dbReference>
<feature type="domain" description="Heterokaryon incompatibility" evidence="5">
    <location>
        <begin position="22"/>
        <end position="109"/>
    </location>
</feature>
<dbReference type="InterPro" id="IPR036770">
    <property type="entry name" value="Ankyrin_rpt-contain_sf"/>
</dbReference>
<evidence type="ECO:0000256" key="4">
    <source>
        <dbReference type="SAM" id="Phobius"/>
    </source>
</evidence>
<dbReference type="PROSITE" id="PS50088">
    <property type="entry name" value="ANK_REPEAT"/>
    <property type="match status" value="2"/>
</dbReference>
<feature type="coiled-coil region" evidence="2">
    <location>
        <begin position="574"/>
        <end position="608"/>
    </location>
</feature>
<dbReference type="PROSITE" id="PS50297">
    <property type="entry name" value="ANK_REP_REGION"/>
    <property type="match status" value="2"/>
</dbReference>
<comment type="caution">
    <text evidence="7">The sequence shown here is derived from an EMBL/GenBank/DDBJ whole genome shotgun (WGS) entry which is preliminary data.</text>
</comment>
<keyword evidence="4" id="KW-0472">Membrane</keyword>
<dbReference type="InterPro" id="IPR002110">
    <property type="entry name" value="Ankyrin_rpt"/>
</dbReference>
<keyword evidence="2" id="KW-0175">Coiled coil</keyword>
<evidence type="ECO:0000259" key="6">
    <source>
        <dbReference type="Pfam" id="PF26640"/>
    </source>
</evidence>
<evidence type="ECO:0000256" key="3">
    <source>
        <dbReference type="SAM" id="MobiDB-lite"/>
    </source>
</evidence>
<evidence type="ECO:0000313" key="7">
    <source>
        <dbReference type="EMBL" id="KAK4225375.1"/>
    </source>
</evidence>
<feature type="compositionally biased region" description="Low complexity" evidence="3">
    <location>
        <begin position="859"/>
        <end position="874"/>
    </location>
</feature>
<dbReference type="Proteomes" id="UP001301958">
    <property type="component" value="Unassembled WGS sequence"/>
</dbReference>
<feature type="region of interest" description="Disordered" evidence="3">
    <location>
        <begin position="819"/>
        <end position="971"/>
    </location>
</feature>
<dbReference type="Gene3D" id="1.25.40.20">
    <property type="entry name" value="Ankyrin repeat-containing domain"/>
    <property type="match status" value="2"/>
</dbReference>
<keyword evidence="1" id="KW-0040">ANK repeat</keyword>
<dbReference type="Pfam" id="PF06985">
    <property type="entry name" value="HET"/>
    <property type="match status" value="1"/>
</dbReference>
<dbReference type="AlphaFoldDB" id="A0AAN7BKZ9"/>
<dbReference type="EMBL" id="MU865368">
    <property type="protein sequence ID" value="KAK4225375.1"/>
    <property type="molecule type" value="Genomic_DNA"/>
</dbReference>
<dbReference type="Pfam" id="PF26640">
    <property type="entry name" value="DUF8212"/>
    <property type="match status" value="1"/>
</dbReference>
<evidence type="ECO:0000256" key="1">
    <source>
        <dbReference type="PROSITE-ProRule" id="PRU00023"/>
    </source>
</evidence>